<dbReference type="AlphaFoldDB" id="A0A2W2CM61"/>
<evidence type="ECO:0000313" key="1">
    <source>
        <dbReference type="EMBL" id="PZF92728.1"/>
    </source>
</evidence>
<comment type="caution">
    <text evidence="1">The sequence shown here is derived from an EMBL/GenBank/DDBJ whole genome shotgun (WGS) entry which is preliminary data.</text>
</comment>
<organism evidence="1 2">
    <name type="scientific">Micromonospora endophytica</name>
    <dbReference type="NCBI Taxonomy" id="515350"/>
    <lineage>
        <taxon>Bacteria</taxon>
        <taxon>Bacillati</taxon>
        <taxon>Actinomycetota</taxon>
        <taxon>Actinomycetes</taxon>
        <taxon>Micromonosporales</taxon>
        <taxon>Micromonosporaceae</taxon>
        <taxon>Micromonospora</taxon>
    </lineage>
</organism>
<protein>
    <submittedName>
        <fullName evidence="1">Uncharacterized protein</fullName>
    </submittedName>
</protein>
<dbReference type="Proteomes" id="UP000248627">
    <property type="component" value="Unassembled WGS sequence"/>
</dbReference>
<accession>A0A2W2CM61</accession>
<sequence length="148" mass="15589">MVAPDTLAGRPKITDPELQRASDEIVQGIQAEVENETSAVGAFYGDRAAQELIMVAGVSGMIADPKAELDEAIQGLAKEIVVSNMAAVEPGPLGGEASCGDGQTEEVPLGICVWADRGSVGMFVMYFSSRADAEAEFVTIRGQIEKRD</sequence>
<name>A0A2W2CM61_9ACTN</name>
<keyword evidence="2" id="KW-1185">Reference proteome</keyword>
<evidence type="ECO:0000313" key="2">
    <source>
        <dbReference type="Proteomes" id="UP000248627"/>
    </source>
</evidence>
<proteinExistence type="predicted"/>
<dbReference type="EMBL" id="POTX01000135">
    <property type="protein sequence ID" value="PZF92728.1"/>
    <property type="molecule type" value="Genomic_DNA"/>
</dbReference>
<gene>
    <name evidence="1" type="ORF">C1I93_19010</name>
</gene>
<reference evidence="1 2" key="1">
    <citation type="submission" date="2018-01" db="EMBL/GenBank/DDBJ databases">
        <title>Draft genome sequence of Jishengella endophytica.</title>
        <authorList>
            <person name="Sahin N."/>
            <person name="Ay H."/>
            <person name="Saygin H."/>
        </authorList>
    </citation>
    <scope>NUCLEOTIDE SEQUENCE [LARGE SCALE GENOMIC DNA]</scope>
    <source>
        <strain evidence="1 2">DSM 45430</strain>
    </source>
</reference>